<accession>H2EFK0</accession>
<protein>
    <submittedName>
        <fullName evidence="1">Uncharacterized protein</fullName>
    </submittedName>
</protein>
<sequence>MNNGNYIKFDLLLKIIH</sequence>
<name>H2EFK0_9VIRU</name>
<organism evidence="1">
    <name type="scientific">Moumouvirus sp. 'Monve'</name>
    <dbReference type="NCBI Taxonomy" id="1128131"/>
    <lineage>
        <taxon>Viruses</taxon>
        <taxon>Varidnaviria</taxon>
        <taxon>Bamfordvirae</taxon>
        <taxon>Nucleocytoviricota</taxon>
        <taxon>Megaviricetes</taxon>
        <taxon>Imitervirales</taxon>
        <taxon>Mimiviridae</taxon>
        <taxon>Megamimivirinae</taxon>
        <taxon>Moumouvirus</taxon>
    </lineage>
</organism>
<dbReference type="EMBL" id="JN885999">
    <property type="protein sequence ID" value="AEX63265.1"/>
    <property type="molecule type" value="Genomic_DNA"/>
</dbReference>
<proteinExistence type="predicted"/>
<evidence type="ECO:0000313" key="1">
    <source>
        <dbReference type="EMBL" id="AEX63265.1"/>
    </source>
</evidence>
<reference evidence="1" key="1">
    <citation type="submission" date="2011-10" db="EMBL/GenBank/DDBJ databases">
        <title>Provirophages and transpovirons: unique mobilome of giant viruses.</title>
        <authorList>
            <person name="Desnues C."/>
            <person name="LaScola B."/>
            <person name="Yutin N."/>
            <person name="Fournous G."/>
            <person name="Koonin E."/>
            <person name="Raoult D."/>
        </authorList>
    </citation>
    <scope>NUCLEOTIDE SEQUENCE</scope>
    <source>
        <strain evidence="1">Mv13-mv</strain>
    </source>
</reference>
<gene>
    <name evidence="1" type="ORF">mv_R1063</name>
</gene>